<evidence type="ECO:0000313" key="7">
    <source>
        <dbReference type="Proteomes" id="UP000283895"/>
    </source>
</evidence>
<dbReference type="InterPro" id="IPR012967">
    <property type="entry name" value="COMT_dimerisation"/>
</dbReference>
<organism evidence="6 7">
    <name type="scientific">Cytospora schulzeri</name>
    <dbReference type="NCBI Taxonomy" id="448051"/>
    <lineage>
        <taxon>Eukaryota</taxon>
        <taxon>Fungi</taxon>
        <taxon>Dikarya</taxon>
        <taxon>Ascomycota</taxon>
        <taxon>Pezizomycotina</taxon>
        <taxon>Sordariomycetes</taxon>
        <taxon>Sordariomycetidae</taxon>
        <taxon>Diaporthales</taxon>
        <taxon>Cytosporaceae</taxon>
        <taxon>Cytospora</taxon>
    </lineage>
</organism>
<feature type="domain" description="O-methyltransferase C-terminal" evidence="4">
    <location>
        <begin position="194"/>
        <end position="359"/>
    </location>
</feature>
<dbReference type="AlphaFoldDB" id="A0A423V7J4"/>
<dbReference type="PANTHER" id="PTHR43712:SF12">
    <property type="entry name" value="STERIGMATOCYSTIN 8-O-METHYLTRANSFERASE"/>
    <property type="match status" value="1"/>
</dbReference>
<keyword evidence="1" id="KW-0489">Methyltransferase</keyword>
<keyword evidence="2" id="KW-0808">Transferase</keyword>
<keyword evidence="7" id="KW-1185">Reference proteome</keyword>
<evidence type="ECO:0000256" key="3">
    <source>
        <dbReference type="ARBA" id="ARBA00022691"/>
    </source>
</evidence>
<dbReference type="InterPro" id="IPR036390">
    <property type="entry name" value="WH_DNA-bd_sf"/>
</dbReference>
<dbReference type="Pfam" id="PF00891">
    <property type="entry name" value="Methyltransf_2"/>
    <property type="match status" value="1"/>
</dbReference>
<evidence type="ECO:0000259" key="5">
    <source>
        <dbReference type="Pfam" id="PF08100"/>
    </source>
</evidence>
<dbReference type="EMBL" id="LKEA01000149">
    <property type="protein sequence ID" value="ROV86719.1"/>
    <property type="molecule type" value="Genomic_DNA"/>
</dbReference>
<dbReference type="Proteomes" id="UP000283895">
    <property type="component" value="Unassembled WGS sequence"/>
</dbReference>
<accession>A0A423V7J4</accession>
<dbReference type="InterPro" id="IPR036388">
    <property type="entry name" value="WH-like_DNA-bd_sf"/>
</dbReference>
<evidence type="ECO:0000256" key="1">
    <source>
        <dbReference type="ARBA" id="ARBA00022603"/>
    </source>
</evidence>
<dbReference type="InterPro" id="IPR029063">
    <property type="entry name" value="SAM-dependent_MTases_sf"/>
</dbReference>
<dbReference type="PANTHER" id="PTHR43712">
    <property type="entry name" value="PUTATIVE (AFU_ORTHOLOGUE AFUA_4G14580)-RELATED"/>
    <property type="match status" value="1"/>
</dbReference>
<dbReference type="InterPro" id="IPR001077">
    <property type="entry name" value="COMT_C"/>
</dbReference>
<dbReference type="Gene3D" id="3.40.50.150">
    <property type="entry name" value="Vaccinia Virus protein VP39"/>
    <property type="match status" value="1"/>
</dbReference>
<dbReference type="PROSITE" id="PS51683">
    <property type="entry name" value="SAM_OMT_II"/>
    <property type="match status" value="1"/>
</dbReference>
<evidence type="ECO:0000259" key="4">
    <source>
        <dbReference type="Pfam" id="PF00891"/>
    </source>
</evidence>
<comment type="caution">
    <text evidence="6">The sequence shown here is derived from an EMBL/GenBank/DDBJ whole genome shotgun (WGS) entry which is preliminary data.</text>
</comment>
<dbReference type="OrthoDB" id="1606438at2759"/>
<reference evidence="6 7" key="1">
    <citation type="submission" date="2015-09" db="EMBL/GenBank/DDBJ databases">
        <title>Host preference determinants of Valsa canker pathogens revealed by comparative genomics.</title>
        <authorList>
            <person name="Yin Z."/>
            <person name="Huang L."/>
        </authorList>
    </citation>
    <scope>NUCLEOTIDE SEQUENCE [LARGE SCALE GENOMIC DNA]</scope>
    <source>
        <strain evidence="6 7">03-1</strain>
    </source>
</reference>
<dbReference type="SUPFAM" id="SSF53335">
    <property type="entry name" value="S-adenosyl-L-methionine-dependent methyltransferases"/>
    <property type="match status" value="1"/>
</dbReference>
<keyword evidence="3" id="KW-0949">S-adenosyl-L-methionine</keyword>
<dbReference type="SUPFAM" id="SSF46785">
    <property type="entry name" value="Winged helix' DNA-binding domain"/>
    <property type="match status" value="1"/>
</dbReference>
<name>A0A423V7J4_9PEZI</name>
<dbReference type="STRING" id="356882.A0A423V7J4"/>
<sequence length="471" mass="51882">MSTNGSGKMTALVAPTGTDILDLAANIVHQSSSIAAYLHANNNAVRQTTSPGPDACDPPDTPEYNALHSSLTASLEKLQHLIDGPHRAMRTFICSGNDLAAFQVAFDFGFFEIVPLEEGVDMPLNELAAKAGMDVDRTSRVVRILATHRVFREARPGFVSHTATSAIFARDEELTCAGHYMLDEMWKAATSMAAAIREAPHESDSEHCGFMAGLGVPMFTYYAQNPKLAARFAKAMAGVTRVDRQITELRDCFDWGDLKGPVVDVGGGSGHISISLARMFPHLRFIVQDGSLDMLAQGKQMLGDDLAPGRDDESHARVTFMQHNFFDLQPLRNVGAFFIRQCTHNWCDRDVVNILRNFVPGLEGSTLGTPLLINDTSLCPLDFHLVYLHDVFARKLTDAGKQLVLPVPGTIPLHEERSLRQLDMLMMIGLGAKQRTLAEFESLLRQADERFKLRAVRAEGTMGLLEVYLEQ</sequence>
<evidence type="ECO:0000256" key="2">
    <source>
        <dbReference type="ARBA" id="ARBA00022679"/>
    </source>
</evidence>
<gene>
    <name evidence="6" type="ORF">VMCG_10942</name>
</gene>
<dbReference type="GO" id="GO:0008171">
    <property type="term" value="F:O-methyltransferase activity"/>
    <property type="evidence" value="ECO:0007669"/>
    <property type="project" value="InterPro"/>
</dbReference>
<dbReference type="Pfam" id="PF08100">
    <property type="entry name" value="Dimerisation"/>
    <property type="match status" value="1"/>
</dbReference>
<dbReference type="InterPro" id="IPR016461">
    <property type="entry name" value="COMT-like"/>
</dbReference>
<evidence type="ECO:0000313" key="6">
    <source>
        <dbReference type="EMBL" id="ROV86719.1"/>
    </source>
</evidence>
<feature type="domain" description="O-methyltransferase dimerisation" evidence="5">
    <location>
        <begin position="101"/>
        <end position="170"/>
    </location>
</feature>
<dbReference type="GO" id="GO:0032259">
    <property type="term" value="P:methylation"/>
    <property type="evidence" value="ECO:0007669"/>
    <property type="project" value="UniProtKB-KW"/>
</dbReference>
<proteinExistence type="predicted"/>
<protein>
    <submittedName>
        <fullName evidence="6">Uncharacterized protein</fullName>
    </submittedName>
</protein>
<dbReference type="Gene3D" id="1.10.10.10">
    <property type="entry name" value="Winged helix-like DNA-binding domain superfamily/Winged helix DNA-binding domain"/>
    <property type="match status" value="1"/>
</dbReference>